<feature type="chain" id="PRO_5024415045" evidence="1">
    <location>
        <begin position="26"/>
        <end position="51"/>
    </location>
</feature>
<reference evidence="2 3" key="3">
    <citation type="submission" date="2019-11" db="EMBL/GenBank/DDBJ databases">
        <title>A de novo genome assembly of a pear dwarfing rootstock.</title>
        <authorList>
            <person name="Wang F."/>
            <person name="Wang J."/>
            <person name="Li S."/>
            <person name="Zhang Y."/>
            <person name="Fang M."/>
            <person name="Ma L."/>
            <person name="Zhao Y."/>
            <person name="Jiang S."/>
        </authorList>
    </citation>
    <scope>NUCLEOTIDE SEQUENCE [LARGE SCALE GENOMIC DNA]</scope>
    <source>
        <strain evidence="2">S2</strain>
        <tissue evidence="2">Leaf</tissue>
    </source>
</reference>
<reference evidence="3" key="2">
    <citation type="submission" date="2019-10" db="EMBL/GenBank/DDBJ databases">
        <title>A de novo genome assembly of a pear dwarfing rootstock.</title>
        <authorList>
            <person name="Wang F."/>
            <person name="Wang J."/>
            <person name="Li S."/>
            <person name="Zhang Y."/>
            <person name="Fang M."/>
            <person name="Ma L."/>
            <person name="Zhao Y."/>
            <person name="Jiang S."/>
        </authorList>
    </citation>
    <scope>NUCLEOTIDE SEQUENCE [LARGE SCALE GENOMIC DNA]</scope>
</reference>
<comment type="caution">
    <text evidence="2">The sequence shown here is derived from an EMBL/GenBank/DDBJ whole genome shotgun (WGS) entry which is preliminary data.</text>
</comment>
<name>A0A5N5HAH6_9ROSA</name>
<dbReference type="AlphaFoldDB" id="A0A5N5HAH6"/>
<dbReference type="Proteomes" id="UP000327157">
    <property type="component" value="Chromosome 16"/>
</dbReference>
<keyword evidence="3" id="KW-1185">Reference proteome</keyword>
<keyword evidence="1" id="KW-0732">Signal</keyword>
<evidence type="ECO:0000313" key="3">
    <source>
        <dbReference type="Proteomes" id="UP000327157"/>
    </source>
</evidence>
<organism evidence="2 3">
    <name type="scientific">Pyrus ussuriensis x Pyrus communis</name>
    <dbReference type="NCBI Taxonomy" id="2448454"/>
    <lineage>
        <taxon>Eukaryota</taxon>
        <taxon>Viridiplantae</taxon>
        <taxon>Streptophyta</taxon>
        <taxon>Embryophyta</taxon>
        <taxon>Tracheophyta</taxon>
        <taxon>Spermatophyta</taxon>
        <taxon>Magnoliopsida</taxon>
        <taxon>eudicotyledons</taxon>
        <taxon>Gunneridae</taxon>
        <taxon>Pentapetalae</taxon>
        <taxon>rosids</taxon>
        <taxon>fabids</taxon>
        <taxon>Rosales</taxon>
        <taxon>Rosaceae</taxon>
        <taxon>Amygdaloideae</taxon>
        <taxon>Maleae</taxon>
        <taxon>Pyrus</taxon>
    </lineage>
</organism>
<gene>
    <name evidence="2" type="ORF">D8674_016679</name>
</gene>
<evidence type="ECO:0000256" key="1">
    <source>
        <dbReference type="SAM" id="SignalP"/>
    </source>
</evidence>
<feature type="signal peptide" evidence="1">
    <location>
        <begin position="1"/>
        <end position="25"/>
    </location>
</feature>
<dbReference type="EMBL" id="SMOL01000160">
    <property type="protein sequence ID" value="KAB2625019.1"/>
    <property type="molecule type" value="Genomic_DNA"/>
</dbReference>
<evidence type="ECO:0000313" key="2">
    <source>
        <dbReference type="EMBL" id="KAB2625019.1"/>
    </source>
</evidence>
<accession>A0A5N5HAH6</accession>
<sequence length="51" mass="5577">MVEATIWRYWLGFWGCWLLPMGVHLNNVGQGCNGSGGLSRKHAVAFSQGAL</sequence>
<reference evidence="2 3" key="1">
    <citation type="submission" date="2019-09" db="EMBL/GenBank/DDBJ databases">
        <authorList>
            <person name="Ou C."/>
        </authorList>
    </citation>
    <scope>NUCLEOTIDE SEQUENCE [LARGE SCALE GENOMIC DNA]</scope>
    <source>
        <strain evidence="2">S2</strain>
        <tissue evidence="2">Leaf</tissue>
    </source>
</reference>
<protein>
    <submittedName>
        <fullName evidence="2">ADP-ribosylation factor GTPase-activating protein AGD3-like</fullName>
    </submittedName>
</protein>
<proteinExistence type="predicted"/>